<dbReference type="AlphaFoldDB" id="A0AAJ0DMA6"/>
<dbReference type="Proteomes" id="UP001271007">
    <property type="component" value="Unassembled WGS sequence"/>
</dbReference>
<feature type="region of interest" description="Disordered" evidence="1">
    <location>
        <begin position="16"/>
        <end position="134"/>
    </location>
</feature>
<gene>
    <name evidence="2" type="ORF">LTR09_006454</name>
</gene>
<proteinExistence type="predicted"/>
<evidence type="ECO:0000313" key="3">
    <source>
        <dbReference type="Proteomes" id="UP001271007"/>
    </source>
</evidence>
<feature type="compositionally biased region" description="Basic and acidic residues" evidence="1">
    <location>
        <begin position="24"/>
        <end position="34"/>
    </location>
</feature>
<reference evidence="2" key="1">
    <citation type="submission" date="2023-04" db="EMBL/GenBank/DDBJ databases">
        <title>Black Yeasts Isolated from many extreme environments.</title>
        <authorList>
            <person name="Coleine C."/>
            <person name="Stajich J.E."/>
            <person name="Selbmann L."/>
        </authorList>
    </citation>
    <scope>NUCLEOTIDE SEQUENCE</scope>
    <source>
        <strain evidence="2">CCFEE 5312</strain>
    </source>
</reference>
<comment type="caution">
    <text evidence="2">The sequence shown here is derived from an EMBL/GenBank/DDBJ whole genome shotgun (WGS) entry which is preliminary data.</text>
</comment>
<keyword evidence="3" id="KW-1185">Reference proteome</keyword>
<organism evidence="2 3">
    <name type="scientific">Extremus antarcticus</name>
    <dbReference type="NCBI Taxonomy" id="702011"/>
    <lineage>
        <taxon>Eukaryota</taxon>
        <taxon>Fungi</taxon>
        <taxon>Dikarya</taxon>
        <taxon>Ascomycota</taxon>
        <taxon>Pezizomycotina</taxon>
        <taxon>Dothideomycetes</taxon>
        <taxon>Dothideomycetidae</taxon>
        <taxon>Mycosphaerellales</taxon>
        <taxon>Extremaceae</taxon>
        <taxon>Extremus</taxon>
    </lineage>
</organism>
<evidence type="ECO:0000313" key="2">
    <source>
        <dbReference type="EMBL" id="KAK3052599.1"/>
    </source>
</evidence>
<accession>A0AAJ0DMA6</accession>
<protein>
    <submittedName>
        <fullName evidence="2">Uncharacterized protein</fullName>
    </submittedName>
</protein>
<evidence type="ECO:0000256" key="1">
    <source>
        <dbReference type="SAM" id="MobiDB-lite"/>
    </source>
</evidence>
<dbReference type="EMBL" id="JAWDJX010000020">
    <property type="protein sequence ID" value="KAK3052599.1"/>
    <property type="molecule type" value="Genomic_DNA"/>
</dbReference>
<sequence length="268" mass="29263">MPAMATRLRRVYSNWTLNRSSSESTDRYDFRDGSARNPNNRSLTSLDPPPPTPDSSYTENSEDYSPHPGIPVCFGTNPFTNPRHEPKTLCKSPGSNLDNTRERQDSGFRASESPKSLPVDDRFLPPVPNLRRDDAAYRPNETSQDSLNASALPSIVPPGLVGSRPLLSEMPVGKLAGGRTASSPIIPARPESAERSTTSRKASADGAMLPSRRPPPVPLVHSNNVAGSKCGHIQHLSQSQKELVDVLKELCSKIDDMDKRLDGITIRT</sequence>
<name>A0AAJ0DMA6_9PEZI</name>
<feature type="region of interest" description="Disordered" evidence="1">
    <location>
        <begin position="175"/>
        <end position="216"/>
    </location>
</feature>